<accession>A0ACA9QXJ4</accession>
<gene>
    <name evidence="1" type="ORF">ACOLOM_LOCUS13623</name>
</gene>
<feature type="non-terminal residue" evidence="1">
    <location>
        <position position="52"/>
    </location>
</feature>
<evidence type="ECO:0000313" key="1">
    <source>
        <dbReference type="EMBL" id="CAG8768602.1"/>
    </source>
</evidence>
<keyword evidence="2" id="KW-1185">Reference proteome</keyword>
<dbReference type="EMBL" id="CAJVPT010063411">
    <property type="protein sequence ID" value="CAG8768602.1"/>
    <property type="molecule type" value="Genomic_DNA"/>
</dbReference>
<reference evidence="1" key="1">
    <citation type="submission" date="2021-06" db="EMBL/GenBank/DDBJ databases">
        <authorList>
            <person name="Kallberg Y."/>
            <person name="Tangrot J."/>
            <person name="Rosling A."/>
        </authorList>
    </citation>
    <scope>NUCLEOTIDE SEQUENCE</scope>
    <source>
        <strain evidence="1">CL356</strain>
    </source>
</reference>
<sequence length="52" mass="5685">MDSLLKRTKRKRTLDPSPSDPSVPSGTPEESVSTPKYKKARDSLIGATKVVK</sequence>
<proteinExistence type="predicted"/>
<comment type="caution">
    <text evidence="1">The sequence shown here is derived from an EMBL/GenBank/DDBJ whole genome shotgun (WGS) entry which is preliminary data.</text>
</comment>
<name>A0ACA9QXJ4_9GLOM</name>
<dbReference type="Proteomes" id="UP000789525">
    <property type="component" value="Unassembled WGS sequence"/>
</dbReference>
<organism evidence="1 2">
    <name type="scientific">Acaulospora colombiana</name>
    <dbReference type="NCBI Taxonomy" id="27376"/>
    <lineage>
        <taxon>Eukaryota</taxon>
        <taxon>Fungi</taxon>
        <taxon>Fungi incertae sedis</taxon>
        <taxon>Mucoromycota</taxon>
        <taxon>Glomeromycotina</taxon>
        <taxon>Glomeromycetes</taxon>
        <taxon>Diversisporales</taxon>
        <taxon>Acaulosporaceae</taxon>
        <taxon>Acaulospora</taxon>
    </lineage>
</organism>
<protein>
    <submittedName>
        <fullName evidence="1">3413_t:CDS:1</fullName>
    </submittedName>
</protein>
<evidence type="ECO:0000313" key="2">
    <source>
        <dbReference type="Proteomes" id="UP000789525"/>
    </source>
</evidence>